<name>A0A844WGX7_9RHOB</name>
<organism evidence="1 2">
    <name type="scientific">Pseudooceanicola pacificus</name>
    <dbReference type="NCBI Taxonomy" id="2676438"/>
    <lineage>
        <taxon>Bacteria</taxon>
        <taxon>Pseudomonadati</taxon>
        <taxon>Pseudomonadota</taxon>
        <taxon>Alphaproteobacteria</taxon>
        <taxon>Rhodobacterales</taxon>
        <taxon>Paracoccaceae</taxon>
        <taxon>Pseudooceanicola</taxon>
    </lineage>
</organism>
<evidence type="ECO:0000313" key="1">
    <source>
        <dbReference type="EMBL" id="MWB79519.1"/>
    </source>
</evidence>
<dbReference type="Pfam" id="PF00494">
    <property type="entry name" value="SQS_PSY"/>
    <property type="match status" value="1"/>
</dbReference>
<dbReference type="EMBL" id="WNXQ01000012">
    <property type="protein sequence ID" value="MWB79519.1"/>
    <property type="molecule type" value="Genomic_DNA"/>
</dbReference>
<protein>
    <submittedName>
        <fullName evidence="1">Phytoene synthase</fullName>
    </submittedName>
</protein>
<comment type="caution">
    <text evidence="1">The sequence shown here is derived from an EMBL/GenBank/DDBJ whole genome shotgun (WGS) entry which is preliminary data.</text>
</comment>
<accession>A0A844WGX7</accession>
<sequence length="158" mass="16863">MAAPVGARRVLFPIYAFNVEVSRAPWVTAEPMIAQMRLQWWRDALEEIGARTVVRRHEVVTPLSAVLDPEGARLLDALIAARDWDVEREPFADAAAFDAYIAATSGNLVRAVARALGGDGDAAAGDAGWALGLANWFLAVPALEGAGRHPLPDRAPAA</sequence>
<proteinExistence type="predicted"/>
<dbReference type="AlphaFoldDB" id="A0A844WGX7"/>
<gene>
    <name evidence="1" type="ORF">GLS40_15910</name>
</gene>
<feature type="non-terminal residue" evidence="1">
    <location>
        <position position="158"/>
    </location>
</feature>
<dbReference type="InterPro" id="IPR008949">
    <property type="entry name" value="Isoprenoid_synthase_dom_sf"/>
</dbReference>
<dbReference type="Proteomes" id="UP000443843">
    <property type="component" value="Unassembled WGS sequence"/>
</dbReference>
<reference evidence="1 2" key="1">
    <citation type="submission" date="2019-11" db="EMBL/GenBank/DDBJ databases">
        <title>Pseudooceanicola pacifica sp. nov., isolated from deep-sea sediment of the Pacific Ocean.</title>
        <authorList>
            <person name="Lyu L."/>
        </authorList>
    </citation>
    <scope>NUCLEOTIDE SEQUENCE [LARGE SCALE GENOMIC DNA]</scope>
    <source>
        <strain evidence="1 2">216_PA32_1</strain>
    </source>
</reference>
<dbReference type="Gene3D" id="1.10.600.10">
    <property type="entry name" value="Farnesyl Diphosphate Synthase"/>
    <property type="match status" value="1"/>
</dbReference>
<dbReference type="InterPro" id="IPR002060">
    <property type="entry name" value="Squ/phyt_synthse"/>
</dbReference>
<dbReference type="SUPFAM" id="SSF48576">
    <property type="entry name" value="Terpenoid synthases"/>
    <property type="match status" value="1"/>
</dbReference>
<keyword evidence="2" id="KW-1185">Reference proteome</keyword>
<evidence type="ECO:0000313" key="2">
    <source>
        <dbReference type="Proteomes" id="UP000443843"/>
    </source>
</evidence>